<reference evidence="1 2" key="1">
    <citation type="journal article" date="2013" name="J. Biotechnol.">
        <title>Genome sequence of Corynebacterium pseudotuberculosis biovar equi strain 258 and prediction of antigenic targets to improve biotechnological vaccine production.</title>
        <authorList>
            <person name="Soares S.C."/>
            <person name="Trost E."/>
            <person name="Ramos R.T."/>
            <person name="Carneiro A.R."/>
            <person name="Santos A.R."/>
            <person name="Pinto A.C."/>
            <person name="Barbosa E."/>
            <person name="Aburjaile F."/>
            <person name="Ali A."/>
            <person name="Diniz C.A."/>
            <person name="Hassan S.S."/>
            <person name="Fiaux K."/>
            <person name="Guimaraes L.C."/>
            <person name="Bakhtiar S.M."/>
            <person name="Pereira U."/>
            <person name="Almeida S.S."/>
            <person name="Abreu V.A."/>
            <person name="Rocha F.S."/>
            <person name="Dorella F.A."/>
            <person name="Miyoshi A."/>
            <person name="Silva A."/>
            <person name="Azevedo V."/>
            <person name="Tauch A."/>
        </authorList>
    </citation>
    <scope>NUCLEOTIDE SEQUENCE [LARGE SCALE GENOMIC DNA]</scope>
    <source>
        <strain evidence="1 2">258</strain>
    </source>
</reference>
<evidence type="ECO:0000313" key="2">
    <source>
        <dbReference type="Proteomes" id="UP000006465"/>
    </source>
</evidence>
<dbReference type="KEGG" id="coe:CP258_07125"/>
<organism evidence="1 2">
    <name type="scientific">Corynebacterium pseudotuberculosis 258</name>
    <dbReference type="NCBI Taxonomy" id="1168865"/>
    <lineage>
        <taxon>Bacteria</taxon>
        <taxon>Bacillati</taxon>
        <taxon>Actinomycetota</taxon>
        <taxon>Actinomycetes</taxon>
        <taxon>Mycobacteriales</taxon>
        <taxon>Corynebacteriaceae</taxon>
        <taxon>Corynebacterium</taxon>
    </lineage>
</organism>
<evidence type="ECO:0000313" key="1">
    <source>
        <dbReference type="EMBL" id="AFK17025.2"/>
    </source>
</evidence>
<dbReference type="RefSeq" id="WP_014367307.1">
    <property type="nucleotide sequence ID" value="NC_017945.3"/>
</dbReference>
<dbReference type="AlphaFoldDB" id="A0AAU8PMT2"/>
<protein>
    <recommendedName>
        <fullName evidence="3">Secreted protein</fullName>
    </recommendedName>
</protein>
<name>A0AAU8PMT2_CORPS</name>
<evidence type="ECO:0008006" key="3">
    <source>
        <dbReference type="Google" id="ProtNLM"/>
    </source>
</evidence>
<proteinExistence type="predicted"/>
<sequence length="179" mass="19110">MDQVDKGRMVIALVSIALLMAAIAILGQSDKTSKPMNINGDQLGRENSETLDHYVSRARGSLSDFEGQVFALATFSGRFSAEEIGAVLEKAGVSRVNAVVPGGTTVIELPEPARGASRASVLTQQIRIRGKAEGDIRSVVVYDDVEALRNLQKDSKILAVEALPPDAAWGRIGIRPVNL</sequence>
<dbReference type="Proteomes" id="UP000006465">
    <property type="component" value="Chromosome"/>
</dbReference>
<accession>A0AAU8PMT2</accession>
<dbReference type="EMBL" id="CP003540">
    <property type="protein sequence ID" value="AFK17025.2"/>
    <property type="molecule type" value="Genomic_DNA"/>
</dbReference>
<gene>
    <name evidence="1" type="ORF">CP258_07125</name>
</gene>